<dbReference type="EMBL" id="JAWXYG010000006">
    <property type="protein sequence ID" value="KAK4269458.1"/>
    <property type="molecule type" value="Genomic_DNA"/>
</dbReference>
<name>A0AAE1JJJ5_9FABA</name>
<dbReference type="Proteomes" id="UP001293593">
    <property type="component" value="Unassembled WGS sequence"/>
</dbReference>
<feature type="region of interest" description="Disordered" evidence="6">
    <location>
        <begin position="107"/>
        <end position="152"/>
    </location>
</feature>
<evidence type="ECO:0000256" key="6">
    <source>
        <dbReference type="SAM" id="MobiDB-lite"/>
    </source>
</evidence>
<dbReference type="PROSITE" id="PS50888">
    <property type="entry name" value="BHLH"/>
    <property type="match status" value="1"/>
</dbReference>
<dbReference type="InterPro" id="IPR011598">
    <property type="entry name" value="bHLH_dom"/>
</dbReference>
<keyword evidence="2" id="KW-0805">Transcription regulation</keyword>
<dbReference type="PANTHER" id="PTHR45959">
    <property type="entry name" value="BHLH TRANSCRIPTION FACTOR"/>
    <property type="match status" value="1"/>
</dbReference>
<dbReference type="SMART" id="SM00353">
    <property type="entry name" value="HLH"/>
    <property type="match status" value="1"/>
</dbReference>
<dbReference type="Gene3D" id="4.10.280.10">
    <property type="entry name" value="Helix-loop-helix DNA-binding domain"/>
    <property type="match status" value="1"/>
</dbReference>
<dbReference type="Pfam" id="PF00010">
    <property type="entry name" value="HLH"/>
    <property type="match status" value="1"/>
</dbReference>
<evidence type="ECO:0000259" key="7">
    <source>
        <dbReference type="PROSITE" id="PS50888"/>
    </source>
</evidence>
<evidence type="ECO:0000256" key="4">
    <source>
        <dbReference type="ARBA" id="ARBA00023242"/>
    </source>
</evidence>
<dbReference type="PANTHER" id="PTHR45959:SF2">
    <property type="entry name" value="BHLH TRANSCRIPTION FACTOR"/>
    <property type="match status" value="1"/>
</dbReference>
<dbReference type="InterPro" id="IPR052610">
    <property type="entry name" value="bHLH_transcription_regulator"/>
</dbReference>
<evidence type="ECO:0000313" key="8">
    <source>
        <dbReference type="EMBL" id="KAK4269458.1"/>
    </source>
</evidence>
<feature type="compositionally biased region" description="Basic and acidic residues" evidence="6">
    <location>
        <begin position="127"/>
        <end position="138"/>
    </location>
</feature>
<comment type="subcellular location">
    <subcellularLocation>
        <location evidence="1">Nucleus</location>
    </subcellularLocation>
</comment>
<dbReference type="GO" id="GO:0005634">
    <property type="term" value="C:nucleus"/>
    <property type="evidence" value="ECO:0007669"/>
    <property type="project" value="UniProtKB-SubCell"/>
</dbReference>
<dbReference type="GO" id="GO:0046983">
    <property type="term" value="F:protein dimerization activity"/>
    <property type="evidence" value="ECO:0007669"/>
    <property type="project" value="InterPro"/>
</dbReference>
<evidence type="ECO:0000256" key="3">
    <source>
        <dbReference type="ARBA" id="ARBA00023163"/>
    </source>
</evidence>
<gene>
    <name evidence="8" type="ORF">QN277_022612</name>
</gene>
<evidence type="ECO:0000256" key="5">
    <source>
        <dbReference type="SAM" id="Coils"/>
    </source>
</evidence>
<dbReference type="InterPro" id="IPR036638">
    <property type="entry name" value="HLH_DNA-bd_sf"/>
</dbReference>
<feature type="domain" description="BHLH" evidence="7">
    <location>
        <begin position="149"/>
        <end position="198"/>
    </location>
</feature>
<proteinExistence type="predicted"/>
<reference evidence="8" key="1">
    <citation type="submission" date="2023-10" db="EMBL/GenBank/DDBJ databases">
        <title>Chromosome-level genome of the transformable northern wattle, Acacia crassicarpa.</title>
        <authorList>
            <person name="Massaro I."/>
            <person name="Sinha N.R."/>
            <person name="Poethig S."/>
            <person name="Leichty A.R."/>
        </authorList>
    </citation>
    <scope>NUCLEOTIDE SEQUENCE</scope>
    <source>
        <strain evidence="8">Acra3RX</strain>
        <tissue evidence="8">Leaf</tissue>
    </source>
</reference>
<feature type="region of interest" description="Disordered" evidence="6">
    <location>
        <begin position="227"/>
        <end position="253"/>
    </location>
</feature>
<keyword evidence="5" id="KW-0175">Coiled coil</keyword>
<comment type="caution">
    <text evidence="8">The sequence shown here is derived from an EMBL/GenBank/DDBJ whole genome shotgun (WGS) entry which is preliminary data.</text>
</comment>
<feature type="compositionally biased region" description="Basic and acidic residues" evidence="6">
    <location>
        <begin position="233"/>
        <end position="244"/>
    </location>
</feature>
<organism evidence="8 9">
    <name type="scientific">Acacia crassicarpa</name>
    <name type="common">northern wattle</name>
    <dbReference type="NCBI Taxonomy" id="499986"/>
    <lineage>
        <taxon>Eukaryota</taxon>
        <taxon>Viridiplantae</taxon>
        <taxon>Streptophyta</taxon>
        <taxon>Embryophyta</taxon>
        <taxon>Tracheophyta</taxon>
        <taxon>Spermatophyta</taxon>
        <taxon>Magnoliopsida</taxon>
        <taxon>eudicotyledons</taxon>
        <taxon>Gunneridae</taxon>
        <taxon>Pentapetalae</taxon>
        <taxon>rosids</taxon>
        <taxon>fabids</taxon>
        <taxon>Fabales</taxon>
        <taxon>Fabaceae</taxon>
        <taxon>Caesalpinioideae</taxon>
        <taxon>mimosoid clade</taxon>
        <taxon>Acacieae</taxon>
        <taxon>Acacia</taxon>
    </lineage>
</organism>
<feature type="region of interest" description="Disordered" evidence="6">
    <location>
        <begin position="62"/>
        <end position="84"/>
    </location>
</feature>
<evidence type="ECO:0000256" key="1">
    <source>
        <dbReference type="ARBA" id="ARBA00004123"/>
    </source>
</evidence>
<dbReference type="AlphaFoldDB" id="A0AAE1JJJ5"/>
<feature type="coiled-coil region" evidence="5">
    <location>
        <begin position="188"/>
        <end position="218"/>
    </location>
</feature>
<dbReference type="SUPFAM" id="SSF47459">
    <property type="entry name" value="HLH, helix-loop-helix DNA-binding domain"/>
    <property type="match status" value="1"/>
</dbReference>
<evidence type="ECO:0000256" key="2">
    <source>
        <dbReference type="ARBA" id="ARBA00023015"/>
    </source>
</evidence>
<keyword evidence="3" id="KW-0804">Transcription</keyword>
<keyword evidence="9" id="KW-1185">Reference proteome</keyword>
<accession>A0AAE1JJJ5</accession>
<evidence type="ECO:0000313" key="9">
    <source>
        <dbReference type="Proteomes" id="UP001293593"/>
    </source>
</evidence>
<keyword evidence="4" id="KW-0539">Nucleus</keyword>
<sequence length="352" mass="39636">MDHKDDFLNELSLYDSIYEEDFLLREILHQPCFSSVSDIMNTITAADTGGAAVTTTTVSSLSLGDSQSKHDSPSSGHASFCDKPETTSQPTYILSFGNSMVIPATADDSGGYENHEAANTRASSLKRKPENNERESKAHQKTKKSRSSSETLNHIMSERKRRQELSQKFIALSATIPGLKKIDKSTVLSEAIDYVKKLKERVRELEELNKKIRDDRESSLISSLNRSPCHHLNAKDNDHHHHQDTISSSETKSTSDDKCFKIINKGLPEIEARALHNQILIRIHCEKHNTVMLTIFAQLKRFHLSIISSSVLNFANSALDITILTEVDVHKIEVKEVVKKLRLAMLETYHNQ</sequence>
<protein>
    <recommendedName>
        <fullName evidence="7">BHLH domain-containing protein</fullName>
    </recommendedName>
</protein>